<dbReference type="Proteomes" id="UP000285060">
    <property type="component" value="Unassembled WGS sequence"/>
</dbReference>
<organism evidence="1 2">
    <name type="scientific">Aphanomyces invadans</name>
    <dbReference type="NCBI Taxonomy" id="157072"/>
    <lineage>
        <taxon>Eukaryota</taxon>
        <taxon>Sar</taxon>
        <taxon>Stramenopiles</taxon>
        <taxon>Oomycota</taxon>
        <taxon>Saprolegniomycetes</taxon>
        <taxon>Saprolegniales</taxon>
        <taxon>Verrucalvaceae</taxon>
        <taxon>Aphanomyces</taxon>
    </lineage>
</organism>
<comment type="caution">
    <text evidence="1">The sequence shown here is derived from an EMBL/GenBank/DDBJ whole genome shotgun (WGS) entry which is preliminary data.</text>
</comment>
<proteinExistence type="predicted"/>
<dbReference type="EMBL" id="QUSY01000097">
    <property type="protein sequence ID" value="RHY33048.1"/>
    <property type="molecule type" value="Genomic_DNA"/>
</dbReference>
<evidence type="ECO:0000313" key="2">
    <source>
        <dbReference type="Proteomes" id="UP000285060"/>
    </source>
</evidence>
<protein>
    <submittedName>
        <fullName evidence="1">Uncharacterized protein</fullName>
    </submittedName>
</protein>
<gene>
    <name evidence="1" type="ORF">DYB32_001933</name>
</gene>
<reference evidence="1 2" key="1">
    <citation type="submission" date="2018-08" db="EMBL/GenBank/DDBJ databases">
        <title>Aphanomyces genome sequencing and annotation.</title>
        <authorList>
            <person name="Minardi D."/>
            <person name="Oidtmann B."/>
            <person name="Van Der Giezen M."/>
            <person name="Studholme D.J."/>
        </authorList>
    </citation>
    <scope>NUCLEOTIDE SEQUENCE [LARGE SCALE GENOMIC DNA]</scope>
    <source>
        <strain evidence="1 2">NJM0002</strain>
    </source>
</reference>
<name>A0A418B4L6_9STRA</name>
<dbReference type="VEuPathDB" id="FungiDB:H310_00802"/>
<sequence>MGAVPSTMIVSASAADDKALIPNDAPLLAKAEEIRDDIVATQINWAEHIDRPERASLDGVACQDNV</sequence>
<evidence type="ECO:0000313" key="1">
    <source>
        <dbReference type="EMBL" id="RHY33048.1"/>
    </source>
</evidence>
<keyword evidence="2" id="KW-1185">Reference proteome</keyword>
<accession>A0A418B4L6</accession>
<dbReference type="AlphaFoldDB" id="A0A418B4L6"/>